<reference evidence="1 2" key="1">
    <citation type="submission" date="2017-04" db="EMBL/GenBank/DDBJ databases">
        <title>Complete Genome Sequence of Streptomyces gilvosporeus F607, a Capable Producer of Natamycin.</title>
        <authorList>
            <person name="Zong G."/>
            <person name="Zhong C."/>
            <person name="Fu J."/>
            <person name="Qin R."/>
            <person name="Cao G."/>
        </authorList>
    </citation>
    <scope>NUCLEOTIDE SEQUENCE [LARGE SCALE GENOMIC DNA]</scope>
    <source>
        <strain evidence="1 2">F607</strain>
    </source>
</reference>
<accession>A0A1V0TSM5</accession>
<dbReference type="Gene3D" id="3.30.70.100">
    <property type="match status" value="2"/>
</dbReference>
<name>A0A1V0TSM5_9ACTN</name>
<organism evidence="1 2">
    <name type="scientific">Streptomyces gilvosporeus</name>
    <dbReference type="NCBI Taxonomy" id="553510"/>
    <lineage>
        <taxon>Bacteria</taxon>
        <taxon>Bacillati</taxon>
        <taxon>Actinomycetota</taxon>
        <taxon>Actinomycetes</taxon>
        <taxon>Kitasatosporales</taxon>
        <taxon>Streptomycetaceae</taxon>
        <taxon>Streptomyces</taxon>
    </lineage>
</organism>
<gene>
    <name evidence="1" type="ORF">B1H19_18715</name>
</gene>
<proteinExistence type="predicted"/>
<evidence type="ECO:0008006" key="3">
    <source>
        <dbReference type="Google" id="ProtNLM"/>
    </source>
</evidence>
<dbReference type="OrthoDB" id="1493813at2"/>
<dbReference type="RefSeq" id="WP_083105802.1">
    <property type="nucleotide sequence ID" value="NZ_CP020569.1"/>
</dbReference>
<dbReference type="KEGG" id="sgv:B1H19_18715"/>
<dbReference type="InterPro" id="IPR011008">
    <property type="entry name" value="Dimeric_a/b-barrel"/>
</dbReference>
<evidence type="ECO:0000313" key="1">
    <source>
        <dbReference type="EMBL" id="ARF55946.1"/>
    </source>
</evidence>
<sequence>MADVFPEVRRPDAGAVLISEWDAGGPERQRAVVDGVAGVWKETPLPAGFLSRVLFTGADGRSVLNYGQWTSHAARRDFVRNAGETGLRERIAAALEGVEGVGTTGPEHFRLYRSLLGGEAQGTPGCVVRVAFRTSGHEAARRLVDGLMDLFDGRQGGAGAFASHFHLREDGRRVVNYSEWTDPDAHQRTVESSLQGSGAVMRFIAGLEGVEPLGFKRFVGPRGLVRAWA</sequence>
<keyword evidence="2" id="KW-1185">Reference proteome</keyword>
<protein>
    <recommendedName>
        <fullName evidence="3">ABM domain-containing protein</fullName>
    </recommendedName>
</protein>
<dbReference type="EMBL" id="CP020569">
    <property type="protein sequence ID" value="ARF55946.1"/>
    <property type="molecule type" value="Genomic_DNA"/>
</dbReference>
<dbReference type="Proteomes" id="UP000192726">
    <property type="component" value="Chromosome"/>
</dbReference>
<dbReference type="AlphaFoldDB" id="A0A1V0TSM5"/>
<evidence type="ECO:0000313" key="2">
    <source>
        <dbReference type="Proteomes" id="UP000192726"/>
    </source>
</evidence>
<dbReference type="SUPFAM" id="SSF54909">
    <property type="entry name" value="Dimeric alpha+beta barrel"/>
    <property type="match status" value="1"/>
</dbReference>